<dbReference type="RefSeq" id="WP_343928050.1">
    <property type="nucleotide sequence ID" value="NZ_BAAAEN010000016.1"/>
</dbReference>
<dbReference type="PANTHER" id="PTHR42928:SF5">
    <property type="entry name" value="BLR1237 PROTEIN"/>
    <property type="match status" value="1"/>
</dbReference>
<keyword evidence="2" id="KW-0732">Signal</keyword>
<reference evidence="3 4" key="1">
    <citation type="journal article" date="2019" name="Int. J. Syst. Evol. Microbiol.">
        <title>The Global Catalogue of Microorganisms (GCM) 10K type strain sequencing project: providing services to taxonomists for standard genome sequencing and annotation.</title>
        <authorList>
            <consortium name="The Broad Institute Genomics Platform"/>
            <consortium name="The Broad Institute Genome Sequencing Center for Infectious Disease"/>
            <person name="Wu L."/>
            <person name="Ma J."/>
        </authorList>
    </citation>
    <scope>NUCLEOTIDE SEQUENCE [LARGE SCALE GENOMIC DNA]</scope>
    <source>
        <strain evidence="3 4">JCM 14330</strain>
    </source>
</reference>
<organism evidence="3 4">
    <name type="scientific">Pigmentiphaga daeguensis</name>
    <dbReference type="NCBI Taxonomy" id="414049"/>
    <lineage>
        <taxon>Bacteria</taxon>
        <taxon>Pseudomonadati</taxon>
        <taxon>Pseudomonadota</taxon>
        <taxon>Betaproteobacteria</taxon>
        <taxon>Burkholderiales</taxon>
        <taxon>Alcaligenaceae</taxon>
        <taxon>Pigmentiphaga</taxon>
    </lineage>
</organism>
<protein>
    <submittedName>
        <fullName evidence="3">Tripartite tricarboxylate transporter substrate binding protein</fullName>
    </submittedName>
</protein>
<gene>
    <name evidence="3" type="ORF">GCM10009097_39030</name>
</gene>
<dbReference type="InterPro" id="IPR042100">
    <property type="entry name" value="Bug_dom1"/>
</dbReference>
<evidence type="ECO:0000256" key="1">
    <source>
        <dbReference type="ARBA" id="ARBA00006987"/>
    </source>
</evidence>
<comment type="similarity">
    <text evidence="1">Belongs to the UPF0065 (bug) family.</text>
</comment>
<name>A0ABN1CGK1_9BURK</name>
<evidence type="ECO:0000256" key="2">
    <source>
        <dbReference type="SAM" id="SignalP"/>
    </source>
</evidence>
<dbReference type="Pfam" id="PF03401">
    <property type="entry name" value="TctC"/>
    <property type="match status" value="1"/>
</dbReference>
<dbReference type="EMBL" id="BAAAEN010000016">
    <property type="protein sequence ID" value="GAA0517737.1"/>
    <property type="molecule type" value="Genomic_DNA"/>
</dbReference>
<accession>A0ABN1CGK1</accession>
<keyword evidence="4" id="KW-1185">Reference proteome</keyword>
<dbReference type="InterPro" id="IPR005064">
    <property type="entry name" value="BUG"/>
</dbReference>
<comment type="caution">
    <text evidence="3">The sequence shown here is derived from an EMBL/GenBank/DDBJ whole genome shotgun (WGS) entry which is preliminary data.</text>
</comment>
<feature type="signal peptide" evidence="2">
    <location>
        <begin position="1"/>
        <end position="22"/>
    </location>
</feature>
<dbReference type="Gene3D" id="3.40.190.10">
    <property type="entry name" value="Periplasmic binding protein-like II"/>
    <property type="match status" value="1"/>
</dbReference>
<evidence type="ECO:0000313" key="3">
    <source>
        <dbReference type="EMBL" id="GAA0517737.1"/>
    </source>
</evidence>
<dbReference type="CDD" id="cd13578">
    <property type="entry name" value="PBP2_Bug27"/>
    <property type="match status" value="1"/>
</dbReference>
<dbReference type="SUPFAM" id="SSF53850">
    <property type="entry name" value="Periplasmic binding protein-like II"/>
    <property type="match status" value="1"/>
</dbReference>
<dbReference type="Proteomes" id="UP001501706">
    <property type="component" value="Unassembled WGS sequence"/>
</dbReference>
<dbReference type="Gene3D" id="3.40.190.150">
    <property type="entry name" value="Bordetella uptake gene, domain 1"/>
    <property type="match status" value="1"/>
</dbReference>
<feature type="chain" id="PRO_5045547744" evidence="2">
    <location>
        <begin position="23"/>
        <end position="321"/>
    </location>
</feature>
<evidence type="ECO:0000313" key="4">
    <source>
        <dbReference type="Proteomes" id="UP001501706"/>
    </source>
</evidence>
<sequence>MKRILFRGLLLAAAAVVLPAHAQHYPSKPVKIVVPFPPGALTDTLARLLAGRLQEKWGQSVIVDNRAGASGNIGTESVFRSDPDGHTLLFTPQAPLVIAKLLNPKLAFDPDRLAPVAVVTRSTVVVVANPKTPFTNIRQLIDYAKANPGRLNFASTGFGSTAHLSNELLFEMSGIKGVNVPYQGITPASTALQAGEVDVLFDAMGHALTSIQAGKLRILAVAGAARSDALPDVPTVAETLPGFLSTLWTGVVAPPGTPAGIVNKISADIAEALKHPEFAGRIDKLNGIEAVGSTPAEMNEVMREERERWARVIRVTGVKTE</sequence>
<proteinExistence type="inferred from homology"/>
<dbReference type="PANTHER" id="PTHR42928">
    <property type="entry name" value="TRICARBOXYLATE-BINDING PROTEIN"/>
    <property type="match status" value="1"/>
</dbReference>
<dbReference type="PIRSF" id="PIRSF017082">
    <property type="entry name" value="YflP"/>
    <property type="match status" value="1"/>
</dbReference>